<dbReference type="EMBL" id="CAXAMN010016558">
    <property type="protein sequence ID" value="CAK9048498.1"/>
    <property type="molecule type" value="Genomic_DNA"/>
</dbReference>
<dbReference type="InterPro" id="IPR036770">
    <property type="entry name" value="Ankyrin_rpt-contain_sf"/>
</dbReference>
<name>A0ABP0MBB1_9DINO</name>
<reference evidence="4 6" key="1">
    <citation type="submission" date="2024-02" db="EMBL/GenBank/DDBJ databases">
        <authorList>
            <person name="Chen Y."/>
            <person name="Shah S."/>
            <person name="Dougan E. K."/>
            <person name="Thang M."/>
            <person name="Chan C."/>
        </authorList>
    </citation>
    <scope>NUCLEOTIDE SEQUENCE [LARGE SCALE GENOMIC DNA]</scope>
</reference>
<sequence>MAAALRAAADKGDIAEVSRLLEVQDAATLRKIINSQDSETDLAPLTLAAAGGHQNCVAALLAARANPDLSVEDAGNRTALHMAAYDAHVEVAQLLLEARADACLMSSGGTPSDIVSQRAKEWRIGGGDGEEDIDRLNKILALLSGADR</sequence>
<organism evidence="4 6">
    <name type="scientific">Durusdinium trenchii</name>
    <dbReference type="NCBI Taxonomy" id="1381693"/>
    <lineage>
        <taxon>Eukaryota</taxon>
        <taxon>Sar</taxon>
        <taxon>Alveolata</taxon>
        <taxon>Dinophyceae</taxon>
        <taxon>Suessiales</taxon>
        <taxon>Symbiodiniaceae</taxon>
        <taxon>Durusdinium</taxon>
    </lineage>
</organism>
<dbReference type="PROSITE" id="PS50297">
    <property type="entry name" value="ANK_REP_REGION"/>
    <property type="match status" value="1"/>
</dbReference>
<keyword evidence="1" id="KW-0677">Repeat</keyword>
<evidence type="ECO:0000313" key="6">
    <source>
        <dbReference type="Proteomes" id="UP001642484"/>
    </source>
</evidence>
<keyword evidence="2 3" id="KW-0040">ANK repeat</keyword>
<accession>A0ABP0MBB1</accession>
<dbReference type="EMBL" id="CAXAMN010016535">
    <property type="protein sequence ID" value="CAK9048411.1"/>
    <property type="molecule type" value="Genomic_DNA"/>
</dbReference>
<evidence type="ECO:0000256" key="1">
    <source>
        <dbReference type="ARBA" id="ARBA00022737"/>
    </source>
</evidence>
<dbReference type="Gene3D" id="1.25.40.20">
    <property type="entry name" value="Ankyrin repeat-containing domain"/>
    <property type="match status" value="1"/>
</dbReference>
<comment type="caution">
    <text evidence="4">The sequence shown here is derived from an EMBL/GenBank/DDBJ whole genome shotgun (WGS) entry which is preliminary data.</text>
</comment>
<dbReference type="Pfam" id="PF12796">
    <property type="entry name" value="Ank_2"/>
    <property type="match status" value="1"/>
</dbReference>
<evidence type="ECO:0000256" key="3">
    <source>
        <dbReference type="PROSITE-ProRule" id="PRU00023"/>
    </source>
</evidence>
<gene>
    <name evidence="4" type="ORF">CCMP2556_LOCUS24931</name>
    <name evidence="5" type="ORF">CCMP2556_LOCUS24975</name>
</gene>
<keyword evidence="6" id="KW-1185">Reference proteome</keyword>
<protein>
    <submittedName>
        <fullName evidence="4">Uncharacterized protein</fullName>
    </submittedName>
</protein>
<dbReference type="SMART" id="SM00248">
    <property type="entry name" value="ANK"/>
    <property type="match status" value="2"/>
</dbReference>
<dbReference type="PANTHER" id="PTHR24198">
    <property type="entry name" value="ANKYRIN REPEAT AND PROTEIN KINASE DOMAIN-CONTAINING PROTEIN"/>
    <property type="match status" value="1"/>
</dbReference>
<dbReference type="Proteomes" id="UP001642484">
    <property type="component" value="Unassembled WGS sequence"/>
</dbReference>
<dbReference type="PANTHER" id="PTHR24198:SF165">
    <property type="entry name" value="ANKYRIN REPEAT-CONTAINING PROTEIN-RELATED"/>
    <property type="match status" value="1"/>
</dbReference>
<evidence type="ECO:0000313" key="4">
    <source>
        <dbReference type="EMBL" id="CAK9048411.1"/>
    </source>
</evidence>
<evidence type="ECO:0000256" key="2">
    <source>
        <dbReference type="ARBA" id="ARBA00023043"/>
    </source>
</evidence>
<evidence type="ECO:0000313" key="5">
    <source>
        <dbReference type="EMBL" id="CAK9048498.1"/>
    </source>
</evidence>
<proteinExistence type="predicted"/>
<dbReference type="InterPro" id="IPR002110">
    <property type="entry name" value="Ankyrin_rpt"/>
</dbReference>
<dbReference type="PROSITE" id="PS50088">
    <property type="entry name" value="ANK_REPEAT"/>
    <property type="match status" value="1"/>
</dbReference>
<feature type="repeat" description="ANK" evidence="3">
    <location>
        <begin position="75"/>
        <end position="107"/>
    </location>
</feature>
<dbReference type="SUPFAM" id="SSF48403">
    <property type="entry name" value="Ankyrin repeat"/>
    <property type="match status" value="1"/>
</dbReference>